<protein>
    <recommendedName>
        <fullName evidence="7">Endoribonuclease YbeY</fullName>
        <ecNumber evidence="7">3.1.-.-</ecNumber>
    </recommendedName>
</protein>
<dbReference type="EC" id="3.1.-.-" evidence="7"/>
<accession>A0A842HP85</accession>
<keyword evidence="6 7" id="KW-0862">Zinc</keyword>
<keyword evidence="5 7" id="KW-0378">Hydrolase</keyword>
<dbReference type="PANTHER" id="PTHR46986">
    <property type="entry name" value="ENDORIBONUCLEASE YBEY, CHLOROPLASTIC"/>
    <property type="match status" value="1"/>
</dbReference>
<dbReference type="Gene3D" id="3.40.390.30">
    <property type="entry name" value="Metalloproteases ('zincins'), catalytic domain"/>
    <property type="match status" value="1"/>
</dbReference>
<evidence type="ECO:0000313" key="9">
    <source>
        <dbReference type="Proteomes" id="UP000545386"/>
    </source>
</evidence>
<dbReference type="Proteomes" id="UP000545386">
    <property type="component" value="Unassembled WGS sequence"/>
</dbReference>
<keyword evidence="7" id="KW-0963">Cytoplasm</keyword>
<reference evidence="8 9" key="1">
    <citation type="submission" date="2020-08" db="EMBL/GenBank/DDBJ databases">
        <title>Paraeoetvoesia sp. YC-7-48 draft genome sequence.</title>
        <authorList>
            <person name="Yao L."/>
        </authorList>
    </citation>
    <scope>NUCLEOTIDE SEQUENCE [LARGE SCALE GENOMIC DNA]</scope>
    <source>
        <strain evidence="9">YC-7-48</strain>
    </source>
</reference>
<evidence type="ECO:0000256" key="1">
    <source>
        <dbReference type="ARBA" id="ARBA00010875"/>
    </source>
</evidence>
<evidence type="ECO:0000256" key="7">
    <source>
        <dbReference type="HAMAP-Rule" id="MF_00009"/>
    </source>
</evidence>
<dbReference type="GO" id="GO:0006364">
    <property type="term" value="P:rRNA processing"/>
    <property type="evidence" value="ECO:0007669"/>
    <property type="project" value="UniProtKB-UniRule"/>
</dbReference>
<keyword evidence="7" id="KW-0690">Ribosome biogenesis</keyword>
<keyword evidence="2 7" id="KW-0540">Nuclease</keyword>
<comment type="similarity">
    <text evidence="1 7">Belongs to the endoribonuclease YbeY family.</text>
</comment>
<dbReference type="GO" id="GO:0008270">
    <property type="term" value="F:zinc ion binding"/>
    <property type="evidence" value="ECO:0007669"/>
    <property type="project" value="UniProtKB-UniRule"/>
</dbReference>
<proteinExistence type="inferred from homology"/>
<keyword evidence="3 7" id="KW-0479">Metal-binding</keyword>
<comment type="caution">
    <text evidence="8">The sequence shown here is derived from an EMBL/GenBank/DDBJ whole genome shotgun (WGS) entry which is preliminary data.</text>
</comment>
<feature type="binding site" evidence="7">
    <location>
        <position position="122"/>
    </location>
    <ligand>
        <name>Zn(2+)</name>
        <dbReference type="ChEBI" id="CHEBI:29105"/>
        <note>catalytic</note>
    </ligand>
</feature>
<sequence>MQSPPRPDFSLSVQYGTSAPELPRWRLRNWVRSALNHVYQWVEPEAERVELSLRIVDTDEGRELNNQFREKAYATNVLTFEYGVDPVGTLRADIVLCYPVLLDEARQHGKPVLHHAAHLTIHGVLHALGYDHLDDAQAHEMELLETRLLARLNIPDPYNT</sequence>
<evidence type="ECO:0000256" key="5">
    <source>
        <dbReference type="ARBA" id="ARBA00022801"/>
    </source>
</evidence>
<dbReference type="GO" id="GO:0005737">
    <property type="term" value="C:cytoplasm"/>
    <property type="evidence" value="ECO:0007669"/>
    <property type="project" value="UniProtKB-SubCell"/>
</dbReference>
<dbReference type="EMBL" id="JACJUU010000004">
    <property type="protein sequence ID" value="MBC2769694.1"/>
    <property type="molecule type" value="Genomic_DNA"/>
</dbReference>
<dbReference type="GO" id="GO:0004521">
    <property type="term" value="F:RNA endonuclease activity"/>
    <property type="evidence" value="ECO:0007669"/>
    <property type="project" value="UniProtKB-UniRule"/>
</dbReference>
<evidence type="ECO:0000256" key="3">
    <source>
        <dbReference type="ARBA" id="ARBA00022723"/>
    </source>
</evidence>
<comment type="cofactor">
    <cofactor evidence="7">
        <name>Zn(2+)</name>
        <dbReference type="ChEBI" id="CHEBI:29105"/>
    </cofactor>
    <text evidence="7">Binds 1 zinc ion.</text>
</comment>
<dbReference type="InterPro" id="IPR020549">
    <property type="entry name" value="YbeY_CS"/>
</dbReference>
<dbReference type="InterPro" id="IPR023091">
    <property type="entry name" value="MetalPrtase_cat_dom_sf_prd"/>
</dbReference>
<feature type="binding site" evidence="7">
    <location>
        <position position="132"/>
    </location>
    <ligand>
        <name>Zn(2+)</name>
        <dbReference type="ChEBI" id="CHEBI:29105"/>
        <note>catalytic</note>
    </ligand>
</feature>
<name>A0A842HP85_9BURK</name>
<dbReference type="PROSITE" id="PS01306">
    <property type="entry name" value="UPF0054"/>
    <property type="match status" value="1"/>
</dbReference>
<dbReference type="HAMAP" id="MF_00009">
    <property type="entry name" value="Endoribonucl_YbeY"/>
    <property type="match status" value="1"/>
</dbReference>
<comment type="function">
    <text evidence="7">Single strand-specific metallo-endoribonuclease involved in late-stage 70S ribosome quality control and in maturation of the 3' terminus of the 16S rRNA.</text>
</comment>
<gene>
    <name evidence="7 8" type="primary">ybeY</name>
    <name evidence="8" type="ORF">GTU67_07185</name>
</gene>
<organism evidence="8 9">
    <name type="scientific">Pusillimonas minor</name>
    <dbReference type="NCBI Taxonomy" id="2697024"/>
    <lineage>
        <taxon>Bacteria</taxon>
        <taxon>Pseudomonadati</taxon>
        <taxon>Pseudomonadota</taxon>
        <taxon>Betaproteobacteria</taxon>
        <taxon>Burkholderiales</taxon>
        <taxon>Alcaligenaceae</taxon>
        <taxon>Pusillimonas</taxon>
    </lineage>
</organism>
<feature type="binding site" evidence="7">
    <location>
        <position position="126"/>
    </location>
    <ligand>
        <name>Zn(2+)</name>
        <dbReference type="ChEBI" id="CHEBI:29105"/>
        <note>catalytic</note>
    </ligand>
</feature>
<dbReference type="InterPro" id="IPR002036">
    <property type="entry name" value="YbeY"/>
</dbReference>
<dbReference type="Pfam" id="PF02130">
    <property type="entry name" value="YbeY"/>
    <property type="match status" value="1"/>
</dbReference>
<dbReference type="RefSeq" id="WP_185779416.1">
    <property type="nucleotide sequence ID" value="NZ_JACJUU010000004.1"/>
</dbReference>
<dbReference type="PANTHER" id="PTHR46986:SF1">
    <property type="entry name" value="ENDORIBONUCLEASE YBEY, CHLOROPLASTIC"/>
    <property type="match status" value="1"/>
</dbReference>
<keyword evidence="7" id="KW-0698">rRNA processing</keyword>
<comment type="subcellular location">
    <subcellularLocation>
        <location evidence="7">Cytoplasm</location>
    </subcellularLocation>
</comment>
<dbReference type="SUPFAM" id="SSF55486">
    <property type="entry name" value="Metalloproteases ('zincins'), catalytic domain"/>
    <property type="match status" value="1"/>
</dbReference>
<evidence type="ECO:0000313" key="8">
    <source>
        <dbReference type="EMBL" id="MBC2769694.1"/>
    </source>
</evidence>
<keyword evidence="9" id="KW-1185">Reference proteome</keyword>
<dbReference type="AlphaFoldDB" id="A0A842HP85"/>
<dbReference type="NCBIfam" id="TIGR00043">
    <property type="entry name" value="rRNA maturation RNase YbeY"/>
    <property type="match status" value="1"/>
</dbReference>
<evidence type="ECO:0000256" key="2">
    <source>
        <dbReference type="ARBA" id="ARBA00022722"/>
    </source>
</evidence>
<dbReference type="GO" id="GO:0004222">
    <property type="term" value="F:metalloendopeptidase activity"/>
    <property type="evidence" value="ECO:0007669"/>
    <property type="project" value="InterPro"/>
</dbReference>
<keyword evidence="4 7" id="KW-0255">Endonuclease</keyword>
<evidence type="ECO:0000256" key="6">
    <source>
        <dbReference type="ARBA" id="ARBA00022833"/>
    </source>
</evidence>
<evidence type="ECO:0000256" key="4">
    <source>
        <dbReference type="ARBA" id="ARBA00022759"/>
    </source>
</evidence>